<dbReference type="SUPFAM" id="SSF51905">
    <property type="entry name" value="FAD/NAD(P)-binding domain"/>
    <property type="match status" value="1"/>
</dbReference>
<gene>
    <name evidence="4" type="ORF">F0460_01580</name>
</gene>
<dbReference type="Gene3D" id="3.50.50.60">
    <property type="entry name" value="FAD/NAD(P)-binding domain"/>
    <property type="match status" value="1"/>
</dbReference>
<dbReference type="GO" id="GO:0004497">
    <property type="term" value="F:monooxygenase activity"/>
    <property type="evidence" value="ECO:0007669"/>
    <property type="project" value="UniProtKB-KW"/>
</dbReference>
<dbReference type="PANTHER" id="PTHR13789:SF309">
    <property type="entry name" value="PUTATIVE (AFU_ORTHOLOGUE AFUA_6G14510)-RELATED"/>
    <property type="match status" value="1"/>
</dbReference>
<proteinExistence type="predicted"/>
<keyword evidence="5" id="KW-1185">Reference proteome</keyword>
<name>A0A5M6CVB7_9FLAO</name>
<evidence type="ECO:0000259" key="3">
    <source>
        <dbReference type="Pfam" id="PF01494"/>
    </source>
</evidence>
<dbReference type="Proteomes" id="UP000325141">
    <property type="component" value="Unassembled WGS sequence"/>
</dbReference>
<sequence length="378" mass="42448">MKQIAIIGAGIGGLTAALAFKQKGFNVTVYESATEIKPVGAGIGIANNAMQIFKKLGIHEKIENAGVKVSSMNITDHKLRSLSVMDLKEFEVKYGVCNVSIHRAVLQNILAEEIGFKNIKLSKRLLKIEQSENVKLFFEDGSIETADIVIAADGIKSFVRNQLFDPSQIRDTKQICWRGVSKVLLPKDYNNKAVEAWGKGKRFGFVQINSQDIYWYAVVNESLINQHDNDLEDLFSDFSNDVLNIIESTSNGTVIKNGIIDLKPIHKWYNKNVCLLGDAAHATTPNLGQGACQAIEDAYLLAKLYQEDKPIETVFKEYQKLRIKKAHEIVKSSWRIGKIAHLENSFIIYVRNLLMRCIPKSANNKQLESIFKVGYLRN</sequence>
<comment type="caution">
    <text evidence="4">The sequence shown here is derived from an EMBL/GenBank/DDBJ whole genome shotgun (WGS) entry which is preliminary data.</text>
</comment>
<dbReference type="PANTHER" id="PTHR13789">
    <property type="entry name" value="MONOOXYGENASE"/>
    <property type="match status" value="1"/>
</dbReference>
<protein>
    <submittedName>
        <fullName evidence="4">NAD(P)-binding protein</fullName>
    </submittedName>
</protein>
<evidence type="ECO:0000313" key="5">
    <source>
        <dbReference type="Proteomes" id="UP000325141"/>
    </source>
</evidence>
<dbReference type="RefSeq" id="WP_150009588.1">
    <property type="nucleotide sequence ID" value="NZ_VWSG01000001.1"/>
</dbReference>
<dbReference type="Pfam" id="PF01494">
    <property type="entry name" value="FAD_binding_3"/>
    <property type="match status" value="1"/>
</dbReference>
<feature type="domain" description="FAD-binding" evidence="3">
    <location>
        <begin position="3"/>
        <end position="303"/>
    </location>
</feature>
<evidence type="ECO:0000313" key="4">
    <source>
        <dbReference type="EMBL" id="KAA5538320.1"/>
    </source>
</evidence>
<dbReference type="InterPro" id="IPR050493">
    <property type="entry name" value="FAD-dep_Monooxygenase_BioMet"/>
</dbReference>
<reference evidence="4 5" key="1">
    <citation type="submission" date="2019-09" db="EMBL/GenBank/DDBJ databases">
        <title>Genome sequence and assembly of Flavobacterium sp.</title>
        <authorList>
            <person name="Chhetri G."/>
        </authorList>
    </citation>
    <scope>NUCLEOTIDE SEQUENCE [LARGE SCALE GENOMIC DNA]</scope>
    <source>
        <strain evidence="4 5">SNL9</strain>
    </source>
</reference>
<dbReference type="PRINTS" id="PR00420">
    <property type="entry name" value="RNGMNOXGNASE"/>
</dbReference>
<dbReference type="GO" id="GO:0071949">
    <property type="term" value="F:FAD binding"/>
    <property type="evidence" value="ECO:0007669"/>
    <property type="project" value="InterPro"/>
</dbReference>
<organism evidence="4 5">
    <name type="scientific">Paenimyroides baculatum</name>
    <dbReference type="NCBI Taxonomy" id="2608000"/>
    <lineage>
        <taxon>Bacteria</taxon>
        <taxon>Pseudomonadati</taxon>
        <taxon>Bacteroidota</taxon>
        <taxon>Flavobacteriia</taxon>
        <taxon>Flavobacteriales</taxon>
        <taxon>Flavobacteriaceae</taxon>
        <taxon>Paenimyroides</taxon>
    </lineage>
</organism>
<accession>A0A5M6CVB7</accession>
<keyword evidence="1" id="KW-0560">Oxidoreductase</keyword>
<evidence type="ECO:0000256" key="2">
    <source>
        <dbReference type="ARBA" id="ARBA00023033"/>
    </source>
</evidence>
<evidence type="ECO:0000256" key="1">
    <source>
        <dbReference type="ARBA" id="ARBA00023002"/>
    </source>
</evidence>
<keyword evidence="2" id="KW-0503">Monooxygenase</keyword>
<dbReference type="InterPro" id="IPR036188">
    <property type="entry name" value="FAD/NAD-bd_sf"/>
</dbReference>
<dbReference type="InterPro" id="IPR002938">
    <property type="entry name" value="FAD-bd"/>
</dbReference>
<dbReference type="AlphaFoldDB" id="A0A5M6CVB7"/>
<dbReference type="EMBL" id="VWSG01000001">
    <property type="protein sequence ID" value="KAA5538320.1"/>
    <property type="molecule type" value="Genomic_DNA"/>
</dbReference>